<keyword evidence="2" id="KW-0812">Transmembrane</keyword>
<organism evidence="3 4">
    <name type="scientific">Linum trigynum</name>
    <dbReference type="NCBI Taxonomy" id="586398"/>
    <lineage>
        <taxon>Eukaryota</taxon>
        <taxon>Viridiplantae</taxon>
        <taxon>Streptophyta</taxon>
        <taxon>Embryophyta</taxon>
        <taxon>Tracheophyta</taxon>
        <taxon>Spermatophyta</taxon>
        <taxon>Magnoliopsida</taxon>
        <taxon>eudicotyledons</taxon>
        <taxon>Gunneridae</taxon>
        <taxon>Pentapetalae</taxon>
        <taxon>rosids</taxon>
        <taxon>fabids</taxon>
        <taxon>Malpighiales</taxon>
        <taxon>Linaceae</taxon>
        <taxon>Linum</taxon>
    </lineage>
</organism>
<feature type="compositionally biased region" description="Polar residues" evidence="1">
    <location>
        <begin position="47"/>
        <end position="57"/>
    </location>
</feature>
<evidence type="ECO:0000313" key="4">
    <source>
        <dbReference type="Proteomes" id="UP001497516"/>
    </source>
</evidence>
<dbReference type="Proteomes" id="UP001497516">
    <property type="component" value="Chromosome 6"/>
</dbReference>
<proteinExistence type="predicted"/>
<dbReference type="EMBL" id="OZ034819">
    <property type="protein sequence ID" value="CAL1393327.1"/>
    <property type="molecule type" value="Genomic_DNA"/>
</dbReference>
<feature type="region of interest" description="Disordered" evidence="1">
    <location>
        <begin position="41"/>
        <end position="87"/>
    </location>
</feature>
<keyword evidence="2" id="KW-1133">Transmembrane helix</keyword>
<evidence type="ECO:0000256" key="2">
    <source>
        <dbReference type="SAM" id="Phobius"/>
    </source>
</evidence>
<evidence type="ECO:0000313" key="3">
    <source>
        <dbReference type="EMBL" id="CAL1393327.1"/>
    </source>
</evidence>
<gene>
    <name evidence="3" type="ORF">LTRI10_LOCUS33912</name>
</gene>
<evidence type="ECO:0000256" key="1">
    <source>
        <dbReference type="SAM" id="MobiDB-lite"/>
    </source>
</evidence>
<name>A0AAV2F5K5_9ROSI</name>
<reference evidence="3 4" key="1">
    <citation type="submission" date="2024-04" db="EMBL/GenBank/DDBJ databases">
        <authorList>
            <person name="Fracassetti M."/>
        </authorList>
    </citation>
    <scope>NUCLEOTIDE SEQUENCE [LARGE SCALE GENOMIC DNA]</scope>
</reference>
<keyword evidence="2" id="KW-0472">Membrane</keyword>
<accession>A0AAV2F5K5</accession>
<keyword evidence="4" id="KW-1185">Reference proteome</keyword>
<dbReference type="AlphaFoldDB" id="A0AAV2F5K5"/>
<feature type="transmembrane region" description="Helical" evidence="2">
    <location>
        <begin position="7"/>
        <end position="27"/>
    </location>
</feature>
<sequence>MRRRGRLIGVIQFLWTTTMMMMMWLLMNEVGHVSPESDIGIDKKTRVGTSSTASSHFPQRGLDGRYVARRSSEEDGDGKKRKKGVRGDMSWRLTSESQLCSGGPVIPDVIPNFGGHIAFALWTSPAQDRGLLDCCHRSGSAESLRIW</sequence>
<protein>
    <submittedName>
        <fullName evidence="3">Uncharacterized protein</fullName>
    </submittedName>
</protein>